<dbReference type="Gene3D" id="1.50.10.10">
    <property type="match status" value="1"/>
</dbReference>
<feature type="binding site" evidence="4">
    <location>
        <position position="245"/>
    </location>
    <ligand>
        <name>substrate</name>
    </ligand>
</feature>
<dbReference type="PANTHER" id="PTHR36845">
    <property type="entry name" value="HYDROLASE, PUTATIVE (AFU_ORTHOLOGUE AFUA_7G05090)-RELATED"/>
    <property type="match status" value="1"/>
</dbReference>
<dbReference type="Proteomes" id="UP000321204">
    <property type="component" value="Chromosome"/>
</dbReference>
<evidence type="ECO:0000256" key="5">
    <source>
        <dbReference type="SAM" id="SignalP"/>
    </source>
</evidence>
<dbReference type="AlphaFoldDB" id="A0A5B8UJ51"/>
<dbReference type="SUPFAM" id="SSF48208">
    <property type="entry name" value="Six-hairpin glycosidases"/>
    <property type="match status" value="1"/>
</dbReference>
<dbReference type="OrthoDB" id="428577at2"/>
<gene>
    <name evidence="6" type="ORF">FSB75_09850</name>
</gene>
<dbReference type="KEGG" id="fgg:FSB75_09850"/>
<dbReference type="PANTHER" id="PTHR36845:SF1">
    <property type="entry name" value="HYDROLASE, PUTATIVE (AFU_ORTHOLOGUE AFUA_7G05090)-RELATED"/>
    <property type="match status" value="1"/>
</dbReference>
<feature type="binding site" evidence="4">
    <location>
        <position position="185"/>
    </location>
    <ligand>
        <name>substrate</name>
    </ligand>
</feature>
<proteinExistence type="inferred from homology"/>
<feature type="signal peptide" evidence="5">
    <location>
        <begin position="1"/>
        <end position="23"/>
    </location>
</feature>
<keyword evidence="7" id="KW-1185">Reference proteome</keyword>
<dbReference type="InterPro" id="IPR008928">
    <property type="entry name" value="6-hairpin_glycosidase_sf"/>
</dbReference>
<name>A0A5B8UJ51_9BACT</name>
<dbReference type="GO" id="GO:0000272">
    <property type="term" value="P:polysaccharide catabolic process"/>
    <property type="evidence" value="ECO:0007669"/>
    <property type="project" value="TreeGrafter"/>
</dbReference>
<sequence length="413" mass="46550">MTRITNRNLLCALCFLCLLLCFASCSNTKKATTENSLPNAFIEKNFGDAAAQYEVLMKNLPPERFPKTFYPATGKLETSGSDWWCSGFYPGTLLNLYEQTKEEKLLAEAKRMLALLEKEKTNTHTHDLGFMMYCSFGNANKISPSAAYDDILLTSAKSLSTRFNPKVGCIKSWDSKPSDFLVIIDNMMNLELLFWATRFSGDSSFYKIAVTHANTTMKNHFRPDGSSYHVVNYNPETGDVQQKKTAQGYSNESAWARGQAWGLYGYTVMYRETKDKKYLDQAEKIASFILNNPNLPADKIPYWDFNAPDIPNALRDASAGAVMASALLELSTYADKKDSRNYFAVAETILRNLSNPPYKATQGTNGGFLLQHCVGHMPNKTEVDVPLTYADYYYVEALQRYKKLKEGNAVFKN</sequence>
<evidence type="ECO:0000313" key="7">
    <source>
        <dbReference type="Proteomes" id="UP000321204"/>
    </source>
</evidence>
<keyword evidence="5" id="KW-0732">Signal</keyword>
<dbReference type="GO" id="GO:0052757">
    <property type="term" value="F:chondroitin hydrolase activity"/>
    <property type="evidence" value="ECO:0007669"/>
    <property type="project" value="TreeGrafter"/>
</dbReference>
<organism evidence="6 7">
    <name type="scientific">Flavisolibacter ginsenosidimutans</name>
    <dbReference type="NCBI Taxonomy" id="661481"/>
    <lineage>
        <taxon>Bacteria</taxon>
        <taxon>Pseudomonadati</taxon>
        <taxon>Bacteroidota</taxon>
        <taxon>Chitinophagia</taxon>
        <taxon>Chitinophagales</taxon>
        <taxon>Chitinophagaceae</taxon>
        <taxon>Flavisolibacter</taxon>
    </lineage>
</organism>
<dbReference type="InterPro" id="IPR010905">
    <property type="entry name" value="Glyco_hydro_88"/>
</dbReference>
<feature type="active site" description="Nucleophile" evidence="3">
    <location>
        <position position="127"/>
    </location>
</feature>
<feature type="binding site" evidence="4">
    <location>
        <position position="257"/>
    </location>
    <ligand>
        <name>substrate</name>
    </ligand>
</feature>
<protein>
    <submittedName>
        <fullName evidence="6">Glucuronyl hydrolase</fullName>
    </submittedName>
</protein>
<feature type="binding site" evidence="4">
    <location>
        <position position="127"/>
    </location>
    <ligand>
        <name>substrate</name>
    </ligand>
</feature>
<evidence type="ECO:0000256" key="3">
    <source>
        <dbReference type="PIRSR" id="PIRSR610905-1"/>
    </source>
</evidence>
<dbReference type="RefSeq" id="WP_146786361.1">
    <property type="nucleotide sequence ID" value="NZ_BAABIO010000001.1"/>
</dbReference>
<reference evidence="6 7" key="1">
    <citation type="journal article" date="2015" name="Int. J. Syst. Evol. Microbiol.">
        <title>Flavisolibacter ginsenosidimutans sp. nov., with ginsenoside-converting activity isolated from soil used for cultivating ginseng.</title>
        <authorList>
            <person name="Zhao Y."/>
            <person name="Liu Q."/>
            <person name="Kang M.S."/>
            <person name="Jin F."/>
            <person name="Yu H."/>
            <person name="Im W.T."/>
        </authorList>
    </citation>
    <scope>NUCLEOTIDE SEQUENCE [LARGE SCALE GENOMIC DNA]</scope>
    <source>
        <strain evidence="6 7">Gsoil 636</strain>
    </source>
</reference>
<accession>A0A5B8UJ51</accession>
<feature type="binding site" evidence="4">
    <location>
        <position position="261"/>
    </location>
    <ligand>
        <name>substrate</name>
    </ligand>
</feature>
<dbReference type="EMBL" id="CP042433">
    <property type="protein sequence ID" value="QEC56179.1"/>
    <property type="molecule type" value="Genomic_DNA"/>
</dbReference>
<comment type="similarity">
    <text evidence="2">Belongs to the glycosyl hydrolase 88 family.</text>
</comment>
<feature type="chain" id="PRO_5022692397" evidence="5">
    <location>
        <begin position="24"/>
        <end position="413"/>
    </location>
</feature>
<evidence type="ECO:0000256" key="1">
    <source>
        <dbReference type="ARBA" id="ARBA00022801"/>
    </source>
</evidence>
<evidence type="ECO:0000313" key="6">
    <source>
        <dbReference type="EMBL" id="QEC56179.1"/>
    </source>
</evidence>
<dbReference type="InterPro" id="IPR012341">
    <property type="entry name" value="6hp_glycosidase-like_sf"/>
</dbReference>
<keyword evidence="1 6" id="KW-0378">Hydrolase</keyword>
<dbReference type="Pfam" id="PF07470">
    <property type="entry name" value="Glyco_hydro_88"/>
    <property type="match status" value="1"/>
</dbReference>
<feature type="active site" description="Proton donor" evidence="3">
    <location>
        <position position="185"/>
    </location>
</feature>
<evidence type="ECO:0000256" key="2">
    <source>
        <dbReference type="ARBA" id="ARBA00038358"/>
    </source>
</evidence>
<evidence type="ECO:0000256" key="4">
    <source>
        <dbReference type="PIRSR" id="PIRSR610905-2"/>
    </source>
</evidence>
<dbReference type="InterPro" id="IPR052369">
    <property type="entry name" value="UG_Glycosaminoglycan_Hydrolase"/>
</dbReference>